<evidence type="ECO:0000313" key="9">
    <source>
        <dbReference type="Proteomes" id="UP000530660"/>
    </source>
</evidence>
<keyword evidence="8" id="KW-0830">Ubiquinone</keyword>
<evidence type="ECO:0000256" key="4">
    <source>
        <dbReference type="ARBA" id="ARBA00022679"/>
    </source>
</evidence>
<evidence type="ECO:0000256" key="5">
    <source>
        <dbReference type="ARBA" id="ARBA00023128"/>
    </source>
</evidence>
<comment type="catalytic activity">
    <reaction evidence="6 7">
        <text>L-arginyl-[protein] + 2 S-adenosyl-L-methionine = N(omega),N(omega)'-dimethyl-L-arginyl-[protein] + 2 S-adenosyl-L-homocysteine + 2 H(+)</text>
        <dbReference type="Rhea" id="RHEA:48108"/>
        <dbReference type="Rhea" id="RHEA-COMP:10532"/>
        <dbReference type="Rhea" id="RHEA-COMP:11992"/>
        <dbReference type="ChEBI" id="CHEBI:15378"/>
        <dbReference type="ChEBI" id="CHEBI:29965"/>
        <dbReference type="ChEBI" id="CHEBI:57856"/>
        <dbReference type="ChEBI" id="CHEBI:59789"/>
        <dbReference type="ChEBI" id="CHEBI:88221"/>
        <dbReference type="EC" id="2.1.1.320"/>
    </reaction>
</comment>
<evidence type="ECO:0000256" key="2">
    <source>
        <dbReference type="ARBA" id="ARBA00005891"/>
    </source>
</evidence>
<dbReference type="PANTHER" id="PTHR12049">
    <property type="entry name" value="PROTEIN ARGININE METHYLTRANSFERASE NDUFAF7, MITOCHONDRIAL"/>
    <property type="match status" value="1"/>
</dbReference>
<dbReference type="InterPro" id="IPR038375">
    <property type="entry name" value="NDUFAF7_sf"/>
</dbReference>
<accession>A0A7J7IFA4</accession>
<dbReference type="OrthoDB" id="438553at2759"/>
<evidence type="ECO:0000313" key="8">
    <source>
        <dbReference type="EMBL" id="KAF6001785.1"/>
    </source>
</evidence>
<comment type="caution">
    <text evidence="8">The sequence shown here is derived from an EMBL/GenBank/DDBJ whole genome shotgun (WGS) entry which is preliminary data.</text>
</comment>
<sequence>METPLLRALVRRIRALGPLTVAEYMHTCLLHPQFGYYQRATEKIGRRGDFVTAPEVSPVFGELVAIWFLVQWRDWLQSPNQVQLVELGPGRGTLMASILSTAKQFPEFYRALQVQLVEASHSFRAQQQQLLQPFVQDRKVAWLDSIDATELDSASSSEHQQVPVLFLAHEFFDALPVHHFIRSQNDGTTHPEWVERLVDVDDLSMDRHPRLRFIKSRGTTPAAALWPNHPMIKAVLGCERPESIEVPTHALAVMERLARVIQQRRGFALLVDYAKQSKPPLACTLRGVRNHRFEDPLAAPGEADLTVDVDFALLEKVVRNTAPALRVMSLSQREFLLRMGIETRMQVMKQKHQDKAAVLAAAFQRLVSPDAMGQIYQVMSIAMPASNEHLGSRIFPFEDVAA</sequence>
<name>A0A7J7IFA4_9RHOD</name>
<dbReference type="PANTHER" id="PTHR12049:SF7">
    <property type="entry name" value="PROTEIN ARGININE METHYLTRANSFERASE NDUFAF7, MITOCHONDRIAL"/>
    <property type="match status" value="1"/>
</dbReference>
<keyword evidence="9" id="KW-1185">Reference proteome</keyword>
<dbReference type="GO" id="GO:0035243">
    <property type="term" value="F:protein-arginine omega-N symmetric methyltransferase activity"/>
    <property type="evidence" value="ECO:0007669"/>
    <property type="project" value="UniProtKB-EC"/>
</dbReference>
<dbReference type="GO" id="GO:0005739">
    <property type="term" value="C:mitochondrion"/>
    <property type="evidence" value="ECO:0007669"/>
    <property type="project" value="UniProtKB-SubCell"/>
</dbReference>
<proteinExistence type="inferred from homology"/>
<keyword evidence="5 7" id="KW-0496">Mitochondrion</keyword>
<dbReference type="InterPro" id="IPR029063">
    <property type="entry name" value="SAM-dependent_MTases_sf"/>
</dbReference>
<protein>
    <recommendedName>
        <fullName evidence="7">Protein arginine methyltransferase NDUFAF7</fullName>
        <ecNumber evidence="7">2.1.1.320</ecNumber>
    </recommendedName>
</protein>
<gene>
    <name evidence="8" type="primary">NDUFAF7</name>
    <name evidence="8" type="ORF">F1559_003355</name>
</gene>
<keyword evidence="3 7" id="KW-0489">Methyltransferase</keyword>
<dbReference type="EC" id="2.1.1.320" evidence="7"/>
<dbReference type="SUPFAM" id="SSF53335">
    <property type="entry name" value="S-adenosyl-L-methionine-dependent methyltransferases"/>
    <property type="match status" value="1"/>
</dbReference>
<evidence type="ECO:0000256" key="3">
    <source>
        <dbReference type="ARBA" id="ARBA00022603"/>
    </source>
</evidence>
<dbReference type="Gene3D" id="3.40.50.12710">
    <property type="match status" value="1"/>
</dbReference>
<organism evidence="8 9">
    <name type="scientific">Cyanidiococcus yangmingshanensis</name>
    <dbReference type="NCBI Taxonomy" id="2690220"/>
    <lineage>
        <taxon>Eukaryota</taxon>
        <taxon>Rhodophyta</taxon>
        <taxon>Bangiophyceae</taxon>
        <taxon>Cyanidiales</taxon>
        <taxon>Cyanidiaceae</taxon>
        <taxon>Cyanidiococcus</taxon>
    </lineage>
</organism>
<reference evidence="8 9" key="1">
    <citation type="journal article" date="2020" name="J. Phycol.">
        <title>Comparative genome analysis reveals Cyanidiococcus gen. nov., a new extremophilic red algal genus sister to Cyanidioschyzon (Cyanidioschyzonaceae, Rhodophyta).</title>
        <authorList>
            <person name="Liu S.-L."/>
            <person name="Chiang Y.-R."/>
            <person name="Yoon H.S."/>
            <person name="Fu H.-Y."/>
        </authorList>
    </citation>
    <scope>NUCLEOTIDE SEQUENCE [LARGE SCALE GENOMIC DNA]</scope>
    <source>
        <strain evidence="8 9">THAL066</strain>
    </source>
</reference>
<dbReference type="EMBL" id="VWRR01000013">
    <property type="protein sequence ID" value="KAF6001785.1"/>
    <property type="molecule type" value="Genomic_DNA"/>
</dbReference>
<dbReference type="Proteomes" id="UP000530660">
    <property type="component" value="Unassembled WGS sequence"/>
</dbReference>
<evidence type="ECO:0000256" key="1">
    <source>
        <dbReference type="ARBA" id="ARBA00004173"/>
    </source>
</evidence>
<comment type="subcellular location">
    <subcellularLocation>
        <location evidence="1 7">Mitochondrion</location>
    </subcellularLocation>
</comment>
<evidence type="ECO:0000256" key="6">
    <source>
        <dbReference type="ARBA" id="ARBA00048612"/>
    </source>
</evidence>
<comment type="function">
    <text evidence="7">Arginine methyltransferase involved in the assembly or stability of mitochondrial NADH:ubiquinone oxidoreductase complex (complex I).</text>
</comment>
<dbReference type="GO" id="GO:0032259">
    <property type="term" value="P:methylation"/>
    <property type="evidence" value="ECO:0007669"/>
    <property type="project" value="UniProtKB-KW"/>
</dbReference>
<evidence type="ECO:0000256" key="7">
    <source>
        <dbReference type="RuleBase" id="RU364114"/>
    </source>
</evidence>
<keyword evidence="4 7" id="KW-0808">Transferase</keyword>
<dbReference type="AlphaFoldDB" id="A0A7J7IFA4"/>
<dbReference type="InterPro" id="IPR003788">
    <property type="entry name" value="NDUFAF7"/>
</dbReference>
<comment type="similarity">
    <text evidence="2 7">Belongs to the NDUFAF7 family.</text>
</comment>
<dbReference type="Pfam" id="PF02636">
    <property type="entry name" value="Methyltransf_28"/>
    <property type="match status" value="1"/>
</dbReference>